<comment type="subcellular location">
    <subcellularLocation>
        <location evidence="6">Cell membrane</location>
        <topology evidence="6">Multi-pass membrane protein</topology>
    </subcellularLocation>
    <subcellularLocation>
        <location evidence="1">Membrane</location>
        <topology evidence="1">Multi-pass membrane protein</topology>
    </subcellularLocation>
</comment>
<feature type="transmembrane region" description="Helical" evidence="6">
    <location>
        <begin position="6"/>
        <end position="39"/>
    </location>
</feature>
<comment type="similarity">
    <text evidence="2 6">Belongs to the 4-toluene sulfonate uptake permease (TSUP) (TC 2.A.102) family.</text>
</comment>
<evidence type="ECO:0000256" key="2">
    <source>
        <dbReference type="ARBA" id="ARBA00009142"/>
    </source>
</evidence>
<sequence>MTVFEWFIYLFIGAASGMLAGLFGVGGGVIVVPALIMLFTHLGMGAEWVPHLAVGTSLAAIIGTGLASTAAHHRRGAVRWDLAVRLAPGLVIGAWLGAALAGIMPELWLTRLFALFLAVVGIRLLSTPSATRLRSLPGNAGLLSAGAGIGTLSALVGIGGGTLSVPFLSNRGLDLRKAVATSAACGLPIAIAGSLGFIAVGWGREGLPSGATGFVYWPAVGAILLASMPTAPLGARLAHRLPVALLRRLFGLFLLLVALQLAQ</sequence>
<name>A0A9X0WJF8_9GAMM</name>
<feature type="transmembrane region" description="Helical" evidence="6">
    <location>
        <begin position="145"/>
        <end position="168"/>
    </location>
</feature>
<dbReference type="Pfam" id="PF01925">
    <property type="entry name" value="TauE"/>
    <property type="match status" value="1"/>
</dbReference>
<proteinExistence type="inferred from homology"/>
<evidence type="ECO:0000256" key="1">
    <source>
        <dbReference type="ARBA" id="ARBA00004141"/>
    </source>
</evidence>
<feature type="transmembrane region" description="Helical" evidence="6">
    <location>
        <begin position="51"/>
        <end position="70"/>
    </location>
</feature>
<evidence type="ECO:0000256" key="3">
    <source>
        <dbReference type="ARBA" id="ARBA00022692"/>
    </source>
</evidence>
<feature type="transmembrane region" description="Helical" evidence="6">
    <location>
        <begin position="245"/>
        <end position="262"/>
    </location>
</feature>
<keyword evidence="3 6" id="KW-0812">Transmembrane</keyword>
<evidence type="ECO:0000256" key="5">
    <source>
        <dbReference type="ARBA" id="ARBA00023136"/>
    </source>
</evidence>
<dbReference type="GO" id="GO:0005886">
    <property type="term" value="C:plasma membrane"/>
    <property type="evidence" value="ECO:0007669"/>
    <property type="project" value="UniProtKB-SubCell"/>
</dbReference>
<dbReference type="PANTHER" id="PTHR43483">
    <property type="entry name" value="MEMBRANE TRANSPORTER PROTEIN HI_0806-RELATED"/>
    <property type="match status" value="1"/>
</dbReference>
<reference evidence="7 8" key="1">
    <citation type="journal article" date="2020" name="Microorganisms">
        <title>Osmotic Adaptation and Compatible Solute Biosynthesis of Phototrophic Bacteria as Revealed from Genome Analyses.</title>
        <authorList>
            <person name="Imhoff J.F."/>
            <person name="Rahn T."/>
            <person name="Kunzel S."/>
            <person name="Keller A."/>
            <person name="Neulinger S.C."/>
        </authorList>
    </citation>
    <scope>NUCLEOTIDE SEQUENCE [LARGE SCALE GENOMIC DNA]</scope>
    <source>
        <strain evidence="7 8">DSM 21303</strain>
    </source>
</reference>
<dbReference type="PANTHER" id="PTHR43483:SF3">
    <property type="entry name" value="MEMBRANE TRANSPORTER PROTEIN HI_0806-RELATED"/>
    <property type="match status" value="1"/>
</dbReference>
<dbReference type="RefSeq" id="WP_200388466.1">
    <property type="nucleotide sequence ID" value="NZ_NRSD01000014.1"/>
</dbReference>
<keyword evidence="5 6" id="KW-0472">Membrane</keyword>
<dbReference type="EMBL" id="NRSD01000014">
    <property type="protein sequence ID" value="MBK1645658.1"/>
    <property type="molecule type" value="Genomic_DNA"/>
</dbReference>
<dbReference type="InterPro" id="IPR002781">
    <property type="entry name" value="TM_pro_TauE-like"/>
</dbReference>
<comment type="caution">
    <text evidence="7">The sequence shown here is derived from an EMBL/GenBank/DDBJ whole genome shotgun (WGS) entry which is preliminary data.</text>
</comment>
<feature type="transmembrane region" description="Helical" evidence="6">
    <location>
        <begin position="180"/>
        <end position="202"/>
    </location>
</feature>
<feature type="transmembrane region" description="Helical" evidence="6">
    <location>
        <begin position="82"/>
        <end position="101"/>
    </location>
</feature>
<feature type="transmembrane region" description="Helical" evidence="6">
    <location>
        <begin position="108"/>
        <end position="125"/>
    </location>
</feature>
<keyword evidence="8" id="KW-1185">Reference proteome</keyword>
<protein>
    <recommendedName>
        <fullName evidence="6">Probable membrane transporter protein</fullName>
    </recommendedName>
</protein>
<dbReference type="Proteomes" id="UP001138802">
    <property type="component" value="Unassembled WGS sequence"/>
</dbReference>
<gene>
    <name evidence="7" type="ORF">CKO25_13575</name>
</gene>
<evidence type="ECO:0000256" key="6">
    <source>
        <dbReference type="RuleBase" id="RU363041"/>
    </source>
</evidence>
<keyword evidence="4 6" id="KW-1133">Transmembrane helix</keyword>
<dbReference type="AlphaFoldDB" id="A0A9X0WJF8"/>
<evidence type="ECO:0000256" key="4">
    <source>
        <dbReference type="ARBA" id="ARBA00022989"/>
    </source>
</evidence>
<feature type="transmembrane region" description="Helical" evidence="6">
    <location>
        <begin position="214"/>
        <end position="233"/>
    </location>
</feature>
<accession>A0A9X0WJF8</accession>
<evidence type="ECO:0000313" key="7">
    <source>
        <dbReference type="EMBL" id="MBK1645658.1"/>
    </source>
</evidence>
<organism evidence="7 8">
    <name type="scientific">Thiocapsa imhoffii</name>
    <dbReference type="NCBI Taxonomy" id="382777"/>
    <lineage>
        <taxon>Bacteria</taxon>
        <taxon>Pseudomonadati</taxon>
        <taxon>Pseudomonadota</taxon>
        <taxon>Gammaproteobacteria</taxon>
        <taxon>Chromatiales</taxon>
        <taxon>Chromatiaceae</taxon>
        <taxon>Thiocapsa</taxon>
    </lineage>
</organism>
<keyword evidence="6" id="KW-1003">Cell membrane</keyword>
<evidence type="ECO:0000313" key="8">
    <source>
        <dbReference type="Proteomes" id="UP001138802"/>
    </source>
</evidence>